<reference evidence="2" key="1">
    <citation type="submission" date="2023-08" db="EMBL/GenBank/DDBJ databases">
        <title>Chromosome-level Genome Assembly of mud carp (Cirrhinus molitorella).</title>
        <authorList>
            <person name="Liu H."/>
        </authorList>
    </citation>
    <scope>NUCLEOTIDE SEQUENCE</scope>
    <source>
        <strain evidence="2">Prfri</strain>
        <tissue evidence="2">Muscle</tissue>
    </source>
</reference>
<accession>A0AA88PMT3</accession>
<evidence type="ECO:0008006" key="4">
    <source>
        <dbReference type="Google" id="ProtNLM"/>
    </source>
</evidence>
<keyword evidence="1" id="KW-0732">Signal</keyword>
<organism evidence="2 3">
    <name type="scientific">Cirrhinus molitorella</name>
    <name type="common">mud carp</name>
    <dbReference type="NCBI Taxonomy" id="172907"/>
    <lineage>
        <taxon>Eukaryota</taxon>
        <taxon>Metazoa</taxon>
        <taxon>Chordata</taxon>
        <taxon>Craniata</taxon>
        <taxon>Vertebrata</taxon>
        <taxon>Euteleostomi</taxon>
        <taxon>Actinopterygii</taxon>
        <taxon>Neopterygii</taxon>
        <taxon>Teleostei</taxon>
        <taxon>Ostariophysi</taxon>
        <taxon>Cypriniformes</taxon>
        <taxon>Cyprinidae</taxon>
        <taxon>Labeoninae</taxon>
        <taxon>Labeonini</taxon>
        <taxon>Cirrhinus</taxon>
    </lineage>
</organism>
<name>A0AA88PMT3_9TELE</name>
<sequence>MSLLNPLLLGVFGVNQAAPARAGYRGTRSDAVLFFSAQKTLSSRLHNPDEKTAGDVFGVHEKKTKPYWFGMKRRRKNITLV</sequence>
<feature type="signal peptide" evidence="1">
    <location>
        <begin position="1"/>
        <end position="22"/>
    </location>
</feature>
<protein>
    <recommendedName>
        <fullName evidence="4">Secreted protein</fullName>
    </recommendedName>
</protein>
<comment type="caution">
    <text evidence="2">The sequence shown here is derived from an EMBL/GenBank/DDBJ whole genome shotgun (WGS) entry which is preliminary data.</text>
</comment>
<evidence type="ECO:0000313" key="3">
    <source>
        <dbReference type="Proteomes" id="UP001187343"/>
    </source>
</evidence>
<evidence type="ECO:0000313" key="2">
    <source>
        <dbReference type="EMBL" id="KAK2887743.1"/>
    </source>
</evidence>
<dbReference type="AlphaFoldDB" id="A0AA88PMT3"/>
<evidence type="ECO:0000256" key="1">
    <source>
        <dbReference type="SAM" id="SignalP"/>
    </source>
</evidence>
<dbReference type="Proteomes" id="UP001187343">
    <property type="component" value="Unassembled WGS sequence"/>
</dbReference>
<feature type="chain" id="PRO_5041738286" description="Secreted protein" evidence="1">
    <location>
        <begin position="23"/>
        <end position="81"/>
    </location>
</feature>
<proteinExistence type="predicted"/>
<keyword evidence="3" id="KW-1185">Reference proteome</keyword>
<dbReference type="EMBL" id="JAUYZG010000015">
    <property type="protein sequence ID" value="KAK2887743.1"/>
    <property type="molecule type" value="Genomic_DNA"/>
</dbReference>
<gene>
    <name evidence="2" type="ORF">Q8A67_015971</name>
</gene>